<feature type="compositionally biased region" description="Polar residues" evidence="1">
    <location>
        <begin position="927"/>
        <end position="943"/>
    </location>
</feature>
<dbReference type="AlphaFoldDB" id="A0AAW0BJ05"/>
<organism evidence="2 3">
    <name type="scientific">Paramarasmius palmivorus</name>
    <dbReference type="NCBI Taxonomy" id="297713"/>
    <lineage>
        <taxon>Eukaryota</taxon>
        <taxon>Fungi</taxon>
        <taxon>Dikarya</taxon>
        <taxon>Basidiomycota</taxon>
        <taxon>Agaricomycotina</taxon>
        <taxon>Agaricomycetes</taxon>
        <taxon>Agaricomycetidae</taxon>
        <taxon>Agaricales</taxon>
        <taxon>Marasmiineae</taxon>
        <taxon>Marasmiaceae</taxon>
        <taxon>Paramarasmius</taxon>
    </lineage>
</organism>
<evidence type="ECO:0000313" key="2">
    <source>
        <dbReference type="EMBL" id="KAK7026129.1"/>
    </source>
</evidence>
<protein>
    <submittedName>
        <fullName evidence="2">Uncharacterized protein</fullName>
    </submittedName>
</protein>
<comment type="caution">
    <text evidence="2">The sequence shown here is derived from an EMBL/GenBank/DDBJ whole genome shotgun (WGS) entry which is preliminary data.</text>
</comment>
<feature type="compositionally biased region" description="Polar residues" evidence="1">
    <location>
        <begin position="951"/>
        <end position="977"/>
    </location>
</feature>
<gene>
    <name evidence="2" type="ORF">VNI00_015704</name>
</gene>
<feature type="region of interest" description="Disordered" evidence="1">
    <location>
        <begin position="878"/>
        <end position="1011"/>
    </location>
</feature>
<feature type="region of interest" description="Disordered" evidence="1">
    <location>
        <begin position="135"/>
        <end position="157"/>
    </location>
</feature>
<proteinExistence type="predicted"/>
<name>A0AAW0BJ05_9AGAR</name>
<feature type="compositionally biased region" description="Polar residues" evidence="1">
    <location>
        <begin position="1000"/>
        <end position="1009"/>
    </location>
</feature>
<sequence length="1164" mass="129689">MPPVQTNTDKRFIKALSSEAIQEFRDYKFTASYIKKNAHLFLTNDWIDVQEFNNFLLDVAIQEPDSDGLTMVASSPPPEPLVKAEPVPEIIRPTASELVVKPEPHDPVIKDELDGNVRLCTIVEDRHKVHMIMDSDDESETEADGSKKGMKYEDGRESKEEPVVGWVKSDTDWDDPTIRAEMYVGVSKFKITREWTAQRLERINKPASFYPAFKVPTAVIIDVSDPKYNIIDPKTGLQYTVDHIIKDHDNESFKGPTGTGQPSVNARFGPDSDWISCRRSRVSCKGLFHCEFIDPDLLAVKRWGLETESRDRVLAVRKKAKSEEGTTPESIAAAFLNVIRRRSCPARDKSGNNCTGVPVLKSSGSRKFMGCSEWRPDWKKGHQTQSLWNQVDPKVLKKVLDGESSDSKDQNCGVLVSPRVGNKLSKCPHPHIVNGAAKAGAIVHCKCNVERTMLIPTDETKRMAILYHHKHVPHSHPMVPKDKLTKTAKATYKECIRATGSIGATRQEVDFAPTTSKIMEGQLPSEFDSGLHDHRKKRDLIHAEKLASYPHGFHITGLFNLFSIERLKSKEEQYIHRFISTPGGGTIIVTTVPYLLNFLHDVKCFEGDGAFKRLHEMTEWEMSLFHRGLQQAVTVLRIYLDRADTGHYKIMYDVLQELVFSLTGKPLRFKRLTPGGTLSGVNADMEIAHAMGMAQSFLPTNIPEHSGIDTQNAADILPYIFRLCHVHARRAILPFRSIGISSDDYHTLLNFVHLESRQAVDGFTSHVKKMNQKAISAWWDHKLSFPWILPCLIKALSPMYAEDWDAILPNTNTGESQHHWTNNLTGINLTLVVAVESARKVDNDVARLIKVTETSGVVQNSSNNLVDRVSRNIRRQDLAREKAHKSQKAASEASDLQDKISTEKESRKESLAREKALKEQLQELKASHSSSSGGVNKLFSNKPQGPKAKSAESSSSGRAKNPDNQLNCASDDPNTLPQLLLVPVSPATEPRPVLGDRDTLSVNSGTDTSMPHMPLPDLNPDQSFEYDPAFLQGLNEFLADEALKALSEPLGSSGLPAPNSPFGWQLGGPVVLEDSANAYYPSSDAMDELPLLPPLTLSLSPLPSSPLIESVAQVDTDIPEQWDERVMGRREDMDLSNIIPGCGIVTRKRAAENVVSLSKRARCD</sequence>
<feature type="compositionally biased region" description="Basic and acidic residues" evidence="1">
    <location>
        <begin position="896"/>
        <end position="926"/>
    </location>
</feature>
<feature type="compositionally biased region" description="Basic and acidic residues" evidence="1">
    <location>
        <begin position="144"/>
        <end position="157"/>
    </location>
</feature>
<dbReference type="EMBL" id="JAYKXP010000106">
    <property type="protein sequence ID" value="KAK7026129.1"/>
    <property type="molecule type" value="Genomic_DNA"/>
</dbReference>
<keyword evidence="3" id="KW-1185">Reference proteome</keyword>
<dbReference type="Proteomes" id="UP001383192">
    <property type="component" value="Unassembled WGS sequence"/>
</dbReference>
<reference evidence="2 3" key="1">
    <citation type="submission" date="2024-01" db="EMBL/GenBank/DDBJ databases">
        <title>A draft genome for a cacao thread blight-causing isolate of Paramarasmius palmivorus.</title>
        <authorList>
            <person name="Baruah I.K."/>
            <person name="Bukari Y."/>
            <person name="Amoako-Attah I."/>
            <person name="Meinhardt L.W."/>
            <person name="Bailey B.A."/>
            <person name="Cohen S.P."/>
        </authorList>
    </citation>
    <scope>NUCLEOTIDE SEQUENCE [LARGE SCALE GENOMIC DNA]</scope>
    <source>
        <strain evidence="2 3">GH-12</strain>
    </source>
</reference>
<evidence type="ECO:0000313" key="3">
    <source>
        <dbReference type="Proteomes" id="UP001383192"/>
    </source>
</evidence>
<evidence type="ECO:0000256" key="1">
    <source>
        <dbReference type="SAM" id="MobiDB-lite"/>
    </source>
</evidence>
<accession>A0AAW0BJ05</accession>